<gene>
    <name evidence="1" type="ordered locus">PSEEN3676</name>
</gene>
<dbReference type="HOGENOM" id="CLU_2809141_0_0_6"/>
<proteinExistence type="predicted"/>
<dbReference type="Proteomes" id="UP000000658">
    <property type="component" value="Chromosome"/>
</dbReference>
<dbReference type="AlphaFoldDB" id="Q1I7H8"/>
<dbReference type="EMBL" id="CT573326">
    <property type="protein sequence ID" value="CAK16401.1"/>
    <property type="molecule type" value="Genomic_DNA"/>
</dbReference>
<protein>
    <submittedName>
        <fullName evidence="1">Uncharacterized protein</fullName>
    </submittedName>
</protein>
<reference evidence="1 2" key="1">
    <citation type="journal article" date="2006" name="Nat. Biotechnol.">
        <title>Complete genome sequence of the entomopathogenic and metabolically versatile soil bacterium Pseudomonas entomophila.</title>
        <authorList>
            <person name="Vodovar N."/>
            <person name="Vallenet D."/>
            <person name="Cruveiller S."/>
            <person name="Rouy Z."/>
            <person name="Barbe V."/>
            <person name="Acosta C."/>
            <person name="Cattolico L."/>
            <person name="Jubin C."/>
            <person name="Lajus A."/>
            <person name="Segurens B."/>
            <person name="Vacherie B."/>
            <person name="Wincker P."/>
            <person name="Weissenbach J."/>
            <person name="Lemaitre B."/>
            <person name="Medigue C."/>
            <person name="Boccard F."/>
        </authorList>
    </citation>
    <scope>NUCLEOTIDE SEQUENCE [LARGE SCALE GENOMIC DNA]</scope>
    <source>
        <strain evidence="1 2">L48</strain>
    </source>
</reference>
<organism evidence="1 2">
    <name type="scientific">Pseudomonas entomophila (strain L48)</name>
    <dbReference type="NCBI Taxonomy" id="384676"/>
    <lineage>
        <taxon>Bacteria</taxon>
        <taxon>Pseudomonadati</taxon>
        <taxon>Pseudomonadota</taxon>
        <taxon>Gammaproteobacteria</taxon>
        <taxon>Pseudomonadales</taxon>
        <taxon>Pseudomonadaceae</taxon>
        <taxon>Pseudomonas</taxon>
    </lineage>
</organism>
<accession>Q1I7H8</accession>
<name>Q1I7H8_PSEE4</name>
<sequence>MGKTINYLVVSVSLFCDIKVLILRINWSDKLAACILSQNFDAKKRPGPTYVWLGCVFVNAPEQSIVQ</sequence>
<dbReference type="KEGG" id="pen:PSEEN3676"/>
<evidence type="ECO:0000313" key="1">
    <source>
        <dbReference type="EMBL" id="CAK16401.1"/>
    </source>
</evidence>
<evidence type="ECO:0000313" key="2">
    <source>
        <dbReference type="Proteomes" id="UP000000658"/>
    </source>
</evidence>